<proteinExistence type="predicted"/>
<reference evidence="2 3" key="1">
    <citation type="submission" date="2020-05" db="EMBL/GenBank/DDBJ databases">
        <title>Mucilaginibacter mali sp. nov.</title>
        <authorList>
            <person name="Kim H.S."/>
            <person name="Lee K.C."/>
            <person name="Suh M.K."/>
            <person name="Kim J.-S."/>
            <person name="Han K.-I."/>
            <person name="Eom M.K."/>
            <person name="Shin Y.K."/>
            <person name="Lee J.-S."/>
        </authorList>
    </citation>
    <scope>NUCLEOTIDE SEQUENCE [LARGE SCALE GENOMIC DNA]</scope>
    <source>
        <strain evidence="2 3">G2-14</strain>
    </source>
</reference>
<feature type="transmembrane region" description="Helical" evidence="1">
    <location>
        <begin position="187"/>
        <end position="208"/>
    </location>
</feature>
<dbReference type="AlphaFoldDB" id="A0A7D4UNK5"/>
<keyword evidence="1" id="KW-0812">Transmembrane</keyword>
<feature type="transmembrane region" description="Helical" evidence="1">
    <location>
        <begin position="214"/>
        <end position="235"/>
    </location>
</feature>
<feature type="transmembrane region" description="Helical" evidence="1">
    <location>
        <begin position="129"/>
        <end position="149"/>
    </location>
</feature>
<sequence length="249" mass="27248">MKQSPIYISIGIALFAISWIGVGTQHLMYLKFVGTLVPAYMPFRVFWAGLTGGAMIMAGISFASRIKVALAASLLSIMMALFLLMIHPPLLLGTPQKLMTWTRFVQDIAITGAAMMLTERKGIAVIGKYFYALAIFVLGIGHFLHPAFITGRIPAYFPAFNVADLVVGVVMACAAIFIITNEYVAKAATILGVMLLMLTLLCNIRALVKNVYDPGIWTPFLLELAIIAGTFFIAAKPGEERVRELKRKD</sequence>
<gene>
    <name evidence="2" type="ORF">HQ865_04595</name>
</gene>
<feature type="transmembrane region" description="Helical" evidence="1">
    <location>
        <begin position="155"/>
        <end position="180"/>
    </location>
</feature>
<dbReference type="KEGG" id="mmab:HQ865_04595"/>
<keyword evidence="1" id="KW-1133">Transmembrane helix</keyword>
<feature type="transmembrane region" description="Helical" evidence="1">
    <location>
        <begin position="7"/>
        <end position="29"/>
    </location>
</feature>
<accession>A0A7D4UNK5</accession>
<dbReference type="EMBL" id="CP054139">
    <property type="protein sequence ID" value="QKJ29060.1"/>
    <property type="molecule type" value="Genomic_DNA"/>
</dbReference>
<evidence type="ECO:0000313" key="2">
    <source>
        <dbReference type="EMBL" id="QKJ29060.1"/>
    </source>
</evidence>
<evidence type="ECO:0000256" key="1">
    <source>
        <dbReference type="SAM" id="Phobius"/>
    </source>
</evidence>
<keyword evidence="3" id="KW-1185">Reference proteome</keyword>
<name>A0A7D4UNK5_9SPHI</name>
<dbReference type="Proteomes" id="UP000505355">
    <property type="component" value="Chromosome"/>
</dbReference>
<dbReference type="RefSeq" id="WP_173413758.1">
    <property type="nucleotide sequence ID" value="NZ_CP054139.1"/>
</dbReference>
<organism evidence="2 3">
    <name type="scientific">Mucilaginibacter mali</name>
    <dbReference type="NCBI Taxonomy" id="2740462"/>
    <lineage>
        <taxon>Bacteria</taxon>
        <taxon>Pseudomonadati</taxon>
        <taxon>Bacteroidota</taxon>
        <taxon>Sphingobacteriia</taxon>
        <taxon>Sphingobacteriales</taxon>
        <taxon>Sphingobacteriaceae</taxon>
        <taxon>Mucilaginibacter</taxon>
    </lineage>
</organism>
<feature type="transmembrane region" description="Helical" evidence="1">
    <location>
        <begin position="41"/>
        <end position="61"/>
    </location>
</feature>
<evidence type="ECO:0000313" key="3">
    <source>
        <dbReference type="Proteomes" id="UP000505355"/>
    </source>
</evidence>
<evidence type="ECO:0008006" key="4">
    <source>
        <dbReference type="Google" id="ProtNLM"/>
    </source>
</evidence>
<feature type="transmembrane region" description="Helical" evidence="1">
    <location>
        <begin position="68"/>
        <end position="86"/>
    </location>
</feature>
<protein>
    <recommendedName>
        <fullName evidence="4">DoxX family protein</fullName>
    </recommendedName>
</protein>
<keyword evidence="1" id="KW-0472">Membrane</keyword>